<gene>
    <name evidence="1" type="ORF">CHU92_09155</name>
</gene>
<reference evidence="1 2" key="1">
    <citation type="submission" date="2017-07" db="EMBL/GenBank/DDBJ databases">
        <title>Flavobacterium cyanobacteriorum sp. nov., isolated from cyanobacterial aggregates in a eutrophic lake.</title>
        <authorList>
            <person name="Cai H."/>
        </authorList>
    </citation>
    <scope>NUCLEOTIDE SEQUENCE [LARGE SCALE GENOMIC DNA]</scope>
    <source>
        <strain evidence="1 2">TH021</strain>
    </source>
</reference>
<dbReference type="AlphaFoldDB" id="A0A255Z5R8"/>
<feature type="non-terminal residue" evidence="1">
    <location>
        <position position="1"/>
    </location>
</feature>
<name>A0A255Z5R8_9FLAO</name>
<evidence type="ECO:0000313" key="1">
    <source>
        <dbReference type="EMBL" id="OYQ36877.1"/>
    </source>
</evidence>
<accession>A0A255Z5R8</accession>
<evidence type="ECO:0000313" key="2">
    <source>
        <dbReference type="Proteomes" id="UP000216605"/>
    </source>
</evidence>
<keyword evidence="2" id="KW-1185">Reference proteome</keyword>
<dbReference type="Proteomes" id="UP000216605">
    <property type="component" value="Unassembled WGS sequence"/>
</dbReference>
<protein>
    <submittedName>
        <fullName evidence="1">Uncharacterized protein</fullName>
    </submittedName>
</protein>
<sequence>SSTLFYLTNKFKPLRYVGKTAKYIGKHGTEAVGLTIIMRLDFGRSSCHLAANVPALCEVAD</sequence>
<organism evidence="1 2">
    <name type="scientific">Flavobacterium cyanobacteriorum</name>
    <dbReference type="NCBI Taxonomy" id="2022802"/>
    <lineage>
        <taxon>Bacteria</taxon>
        <taxon>Pseudomonadati</taxon>
        <taxon>Bacteroidota</taxon>
        <taxon>Flavobacteriia</taxon>
        <taxon>Flavobacteriales</taxon>
        <taxon>Flavobacteriaceae</taxon>
        <taxon>Flavobacterium</taxon>
    </lineage>
</organism>
<dbReference type="EMBL" id="NOXV01000265">
    <property type="protein sequence ID" value="OYQ36877.1"/>
    <property type="molecule type" value="Genomic_DNA"/>
</dbReference>
<proteinExistence type="predicted"/>
<comment type="caution">
    <text evidence="1">The sequence shown here is derived from an EMBL/GenBank/DDBJ whole genome shotgun (WGS) entry which is preliminary data.</text>
</comment>